<dbReference type="Proteomes" id="UP001231189">
    <property type="component" value="Unassembled WGS sequence"/>
</dbReference>
<comment type="caution">
    <text evidence="1">The sequence shown here is derived from an EMBL/GenBank/DDBJ whole genome shotgun (WGS) entry which is preliminary data.</text>
</comment>
<dbReference type="AlphaFoldDB" id="A0AAD8S9W2"/>
<protein>
    <submittedName>
        <fullName evidence="1">Uncharacterized protein</fullName>
    </submittedName>
</protein>
<keyword evidence="2" id="KW-1185">Reference proteome</keyword>
<proteinExistence type="predicted"/>
<evidence type="ECO:0000313" key="1">
    <source>
        <dbReference type="EMBL" id="KAK1647501.1"/>
    </source>
</evidence>
<evidence type="ECO:0000313" key="2">
    <source>
        <dbReference type="Proteomes" id="UP001231189"/>
    </source>
</evidence>
<dbReference type="EMBL" id="JAUUTY010000004">
    <property type="protein sequence ID" value="KAK1647501.1"/>
    <property type="molecule type" value="Genomic_DNA"/>
</dbReference>
<reference evidence="1" key="1">
    <citation type="submission" date="2023-07" db="EMBL/GenBank/DDBJ databases">
        <title>A chromosome-level genome assembly of Lolium multiflorum.</title>
        <authorList>
            <person name="Chen Y."/>
            <person name="Copetti D."/>
            <person name="Kolliker R."/>
            <person name="Studer B."/>
        </authorList>
    </citation>
    <scope>NUCLEOTIDE SEQUENCE</scope>
    <source>
        <strain evidence="1">02402/16</strain>
        <tissue evidence="1">Leaf</tissue>
    </source>
</reference>
<accession>A0AAD8S9W2</accession>
<name>A0AAD8S9W2_LOLMU</name>
<gene>
    <name evidence="1" type="ORF">QYE76_065306</name>
</gene>
<sequence>MSIKHFSVWRCLLSPTQLKRVHAILAPFTSTWQSNALHLLVIEKSEIQGSYVYDIHGNNYLTYLAGLCCTALGVLFEVYFHSSFVNYLQCLQELNILELERSTRSSESRILITTCLKILPQQIGVAVHLSLPVPNNDKKAVQGLALPVSKGRADAG</sequence>
<organism evidence="1 2">
    <name type="scientific">Lolium multiflorum</name>
    <name type="common">Italian ryegrass</name>
    <name type="synonym">Lolium perenne subsp. multiflorum</name>
    <dbReference type="NCBI Taxonomy" id="4521"/>
    <lineage>
        <taxon>Eukaryota</taxon>
        <taxon>Viridiplantae</taxon>
        <taxon>Streptophyta</taxon>
        <taxon>Embryophyta</taxon>
        <taxon>Tracheophyta</taxon>
        <taxon>Spermatophyta</taxon>
        <taxon>Magnoliopsida</taxon>
        <taxon>Liliopsida</taxon>
        <taxon>Poales</taxon>
        <taxon>Poaceae</taxon>
        <taxon>BOP clade</taxon>
        <taxon>Pooideae</taxon>
        <taxon>Poodae</taxon>
        <taxon>Poeae</taxon>
        <taxon>Poeae Chloroplast Group 2 (Poeae type)</taxon>
        <taxon>Loliodinae</taxon>
        <taxon>Loliinae</taxon>
        <taxon>Lolium</taxon>
    </lineage>
</organism>